<organism evidence="6 7">
    <name type="scientific">Caenorhabditis auriculariae</name>
    <dbReference type="NCBI Taxonomy" id="2777116"/>
    <lineage>
        <taxon>Eukaryota</taxon>
        <taxon>Metazoa</taxon>
        <taxon>Ecdysozoa</taxon>
        <taxon>Nematoda</taxon>
        <taxon>Chromadorea</taxon>
        <taxon>Rhabditida</taxon>
        <taxon>Rhabditina</taxon>
        <taxon>Rhabditomorpha</taxon>
        <taxon>Rhabditoidea</taxon>
        <taxon>Rhabditidae</taxon>
        <taxon>Peloderinae</taxon>
        <taxon>Caenorhabditis</taxon>
    </lineage>
</organism>
<sequence>MTVWKSSDPETVISTTPLHQKFFEAMEKTIAKDPQHVAFIKAEKLDCKTKTSDLLKLSKQAAVFLNKIGFKAGDVATSFAPNTVEHVSYILGVMTSGGVMATTNYTFTTEEVNFRLNDCEASLILTEEDRLQMVLEACKGTKVKKVICVRQSNQPLPKDVIDYEEVTKVDSDLTHIVTNYNPDSVVFIPYSSGTTGRGKAILFSHKNLGTTLDSMCWHSKKWDETMGNESDLIFVQQPLYHMSGFLVTFQGILNGRTGIHLRTFDFPLFLQTIQTFKFMWVSANPMLLRLLTKHPIVPKFDLNSLRIAFCTSAPLGKTLALEFLNKFPQVKILQGYGMSETGMMSHCPDFDQSRDDYMSCGSVCSSFECKIMDSETGDELGINEAGEIVVRGPTVMLGYKDAEATRKAILDGWLYSGDAGYVDEKGRLFSVERVSDLIPVGEYKVSPSEIEDELMAHPQIMDVGVMGAPISEGKEQAPFAFIVRKVETLTEADVHDFLKCRLADHKHLSGGIEFVDKIPRTSTGKIIKKQLIEMFEKVLVYSRVTCPRIIPRPISGLAKLNSSFYSRSFHSTRRSLIWRSNDPDTPISTTPVHEKIFQAMRKTIAENPNHIAFVKAEDLTSKASTKDLLKLSMQTAVYLNKIGFKAGEVDTCFLPNTIEHIATILGTLACGGVVSPSNYAFTPEEASNKLIDSGATVIIAEEPKIGDIIKACKNTAVKHILCVRQSDEPLPKGVIDFQEVTKENSDLSHIKFDYDSESVALMPFSSGTTGRAKAILLSHKAMSTSLDSMSWHSQKWDEVMGNKSENIFVQQPLAHMSGFLVTFQGILNGKTEIQMKQFDLFVLLQNIQKFKFMWLSVNPALLRVLAKHPVVEKFDLSSLRIVFCAAAPLGKNLAKEFMKKFPNVKIMQGFAMTETGMTSHCPDFNQSKEDFMTCGSPCSTFECKIIDPKTGEELGPNQVGEILIRGPMMMAGYKLAGETEPKLKDGWLHSGDAGRVDEKGRLYVVDRMSEILMVDGKAVSAPEIEDELLAHPLISDVGILGFPSSNGKDKAPFAFIVKKDDSLKEEDVHKFLKERLEPHKKLAGIHFIEQIPRTPAGKVVRVKLREINDKLKK</sequence>
<dbReference type="GO" id="GO:0005777">
    <property type="term" value="C:peroxisome"/>
    <property type="evidence" value="ECO:0007669"/>
    <property type="project" value="UniProtKB-SubCell"/>
</dbReference>
<evidence type="ECO:0000259" key="5">
    <source>
        <dbReference type="Pfam" id="PF13193"/>
    </source>
</evidence>
<comment type="subcellular location">
    <subcellularLocation>
        <location evidence="1">Peroxisome</location>
    </subcellularLocation>
</comment>
<reference evidence="6" key="1">
    <citation type="submission" date="2020-10" db="EMBL/GenBank/DDBJ databases">
        <authorList>
            <person name="Kikuchi T."/>
        </authorList>
    </citation>
    <scope>NUCLEOTIDE SEQUENCE</scope>
    <source>
        <strain evidence="6">NKZ352</strain>
    </source>
</reference>
<evidence type="ECO:0000313" key="7">
    <source>
        <dbReference type="Proteomes" id="UP000835052"/>
    </source>
</evidence>
<gene>
    <name evidence="6" type="ORF">CAUJ_LOCUS10350</name>
</gene>
<evidence type="ECO:0000256" key="1">
    <source>
        <dbReference type="ARBA" id="ARBA00004275"/>
    </source>
</evidence>
<dbReference type="InterPro" id="IPR042099">
    <property type="entry name" value="ANL_N_sf"/>
</dbReference>
<keyword evidence="7" id="KW-1185">Reference proteome</keyword>
<dbReference type="Pfam" id="PF13193">
    <property type="entry name" value="AMP-binding_C"/>
    <property type="match status" value="2"/>
</dbReference>
<name>A0A8S1HJ49_9PELO</name>
<keyword evidence="3" id="KW-0576">Peroxisome</keyword>
<dbReference type="PANTHER" id="PTHR24096:SF422">
    <property type="entry name" value="BCDNA.GH02901"/>
    <property type="match status" value="1"/>
</dbReference>
<dbReference type="OrthoDB" id="5840142at2759"/>
<protein>
    <recommendedName>
        <fullName evidence="8">4-coumarate--CoA ligase</fullName>
    </recommendedName>
</protein>
<feature type="domain" description="AMP-binding enzyme C-terminal" evidence="5">
    <location>
        <begin position="449"/>
        <end position="525"/>
    </location>
</feature>
<feature type="domain" description="AMP-dependent synthetase/ligase" evidence="4">
    <location>
        <begin position="602"/>
        <end position="973"/>
    </location>
</feature>
<dbReference type="Proteomes" id="UP000835052">
    <property type="component" value="Unassembled WGS sequence"/>
</dbReference>
<evidence type="ECO:0000256" key="2">
    <source>
        <dbReference type="ARBA" id="ARBA00006432"/>
    </source>
</evidence>
<evidence type="ECO:0000256" key="3">
    <source>
        <dbReference type="ARBA" id="ARBA00023140"/>
    </source>
</evidence>
<evidence type="ECO:0008006" key="8">
    <source>
        <dbReference type="Google" id="ProtNLM"/>
    </source>
</evidence>
<dbReference type="InterPro" id="IPR025110">
    <property type="entry name" value="AMP-bd_C"/>
</dbReference>
<dbReference type="SUPFAM" id="SSF56801">
    <property type="entry name" value="Acetyl-CoA synthetase-like"/>
    <property type="match status" value="2"/>
</dbReference>
<dbReference type="PANTHER" id="PTHR24096">
    <property type="entry name" value="LONG-CHAIN-FATTY-ACID--COA LIGASE"/>
    <property type="match status" value="1"/>
</dbReference>
<dbReference type="Pfam" id="PF00501">
    <property type="entry name" value="AMP-binding"/>
    <property type="match status" value="2"/>
</dbReference>
<dbReference type="Gene3D" id="3.30.300.30">
    <property type="match status" value="2"/>
</dbReference>
<evidence type="ECO:0000259" key="4">
    <source>
        <dbReference type="Pfam" id="PF00501"/>
    </source>
</evidence>
<dbReference type="Gene3D" id="3.40.50.12780">
    <property type="entry name" value="N-terminal domain of ligase-like"/>
    <property type="match status" value="2"/>
</dbReference>
<dbReference type="PROSITE" id="PS00455">
    <property type="entry name" value="AMP_BINDING"/>
    <property type="match status" value="1"/>
</dbReference>
<dbReference type="GO" id="GO:0016405">
    <property type="term" value="F:CoA-ligase activity"/>
    <property type="evidence" value="ECO:0007669"/>
    <property type="project" value="TreeGrafter"/>
</dbReference>
<dbReference type="FunFam" id="3.40.50.12780:FF:000003">
    <property type="entry name" value="Long-chain-fatty-acid--CoA ligase FadD"/>
    <property type="match status" value="1"/>
</dbReference>
<evidence type="ECO:0000313" key="6">
    <source>
        <dbReference type="EMBL" id="CAD6194431.1"/>
    </source>
</evidence>
<proteinExistence type="inferred from homology"/>
<accession>A0A8S1HJ49</accession>
<dbReference type="InterPro" id="IPR000873">
    <property type="entry name" value="AMP-dep_synth/lig_dom"/>
</dbReference>
<dbReference type="EMBL" id="CAJGYM010000044">
    <property type="protein sequence ID" value="CAD6194431.1"/>
    <property type="molecule type" value="Genomic_DNA"/>
</dbReference>
<feature type="domain" description="AMP-dependent synthetase/ligase" evidence="4">
    <location>
        <begin position="27"/>
        <end position="399"/>
    </location>
</feature>
<feature type="domain" description="AMP-binding enzyme C-terminal" evidence="5">
    <location>
        <begin position="1023"/>
        <end position="1098"/>
    </location>
</feature>
<dbReference type="InterPro" id="IPR045851">
    <property type="entry name" value="AMP-bd_C_sf"/>
</dbReference>
<dbReference type="AlphaFoldDB" id="A0A8S1HJ49"/>
<dbReference type="InterPro" id="IPR020845">
    <property type="entry name" value="AMP-binding_CS"/>
</dbReference>
<comment type="caution">
    <text evidence="6">The sequence shown here is derived from an EMBL/GenBank/DDBJ whole genome shotgun (WGS) entry which is preliminary data.</text>
</comment>
<comment type="similarity">
    <text evidence="2">Belongs to the ATP-dependent AMP-binding enzyme family.</text>
</comment>